<feature type="chain" id="PRO_5001491472" description="Thyroglobulin type-1 domain-containing protein" evidence="1">
    <location>
        <begin position="17"/>
        <end position="158"/>
    </location>
</feature>
<evidence type="ECO:0008006" key="4">
    <source>
        <dbReference type="Google" id="ProtNLM"/>
    </source>
</evidence>
<dbReference type="Proteomes" id="UP000024635">
    <property type="component" value="Unassembled WGS sequence"/>
</dbReference>
<keyword evidence="1" id="KW-0732">Signal</keyword>
<evidence type="ECO:0000256" key="1">
    <source>
        <dbReference type="SAM" id="SignalP"/>
    </source>
</evidence>
<evidence type="ECO:0000313" key="3">
    <source>
        <dbReference type="Proteomes" id="UP000024635"/>
    </source>
</evidence>
<sequence length="158" mass="17592">MLAQLLPVLLFGFAVADRELTKNEFLQTVTRIKCGIACAPIAVLDCGYDTDEENRDPRNECYAPLIEYTPRESCWTAKIRCEQRGRPIQLRTEVEGTTFIQAVSKNPMRPMQMTVVCNENGRYVTKLGRPTDGVFCFAPIEDQEGSGAGTVAPLNEEA</sequence>
<dbReference type="EMBL" id="JARK01001337">
    <property type="protein sequence ID" value="EYC34174.1"/>
    <property type="molecule type" value="Genomic_DNA"/>
</dbReference>
<accession>A0A016W2V4</accession>
<proteinExistence type="predicted"/>
<keyword evidence="3" id="KW-1185">Reference proteome</keyword>
<feature type="signal peptide" evidence="1">
    <location>
        <begin position="1"/>
        <end position="16"/>
    </location>
</feature>
<comment type="caution">
    <text evidence="2">The sequence shown here is derived from an EMBL/GenBank/DDBJ whole genome shotgun (WGS) entry which is preliminary data.</text>
</comment>
<dbReference type="AlphaFoldDB" id="A0A016W2V4"/>
<organism evidence="2 3">
    <name type="scientific">Ancylostoma ceylanicum</name>
    <dbReference type="NCBI Taxonomy" id="53326"/>
    <lineage>
        <taxon>Eukaryota</taxon>
        <taxon>Metazoa</taxon>
        <taxon>Ecdysozoa</taxon>
        <taxon>Nematoda</taxon>
        <taxon>Chromadorea</taxon>
        <taxon>Rhabditida</taxon>
        <taxon>Rhabditina</taxon>
        <taxon>Rhabditomorpha</taxon>
        <taxon>Strongyloidea</taxon>
        <taxon>Ancylostomatidae</taxon>
        <taxon>Ancylostomatinae</taxon>
        <taxon>Ancylostoma</taxon>
    </lineage>
</organism>
<reference evidence="3" key="1">
    <citation type="journal article" date="2015" name="Nat. Genet.">
        <title>The genome and transcriptome of the zoonotic hookworm Ancylostoma ceylanicum identify infection-specific gene families.</title>
        <authorList>
            <person name="Schwarz E.M."/>
            <person name="Hu Y."/>
            <person name="Antoshechkin I."/>
            <person name="Miller M.M."/>
            <person name="Sternberg P.W."/>
            <person name="Aroian R.V."/>
        </authorList>
    </citation>
    <scope>NUCLEOTIDE SEQUENCE</scope>
    <source>
        <strain evidence="3">HY135</strain>
    </source>
</reference>
<dbReference type="OrthoDB" id="5785169at2759"/>
<name>A0A016W2V4_9BILA</name>
<evidence type="ECO:0000313" key="2">
    <source>
        <dbReference type="EMBL" id="EYC34174.1"/>
    </source>
</evidence>
<gene>
    <name evidence="2" type="primary">Acey_s0001.g288</name>
    <name evidence="2" type="ORF">Y032_0001g288</name>
</gene>
<protein>
    <recommendedName>
        <fullName evidence="4">Thyroglobulin type-1 domain-containing protein</fullName>
    </recommendedName>
</protein>